<evidence type="ECO:0000313" key="13">
    <source>
        <dbReference type="Proteomes" id="UP000829835"/>
    </source>
</evidence>
<accession>A0AAE9BMT8</accession>
<evidence type="ECO:0000259" key="10">
    <source>
        <dbReference type="Pfam" id="PF00974"/>
    </source>
</evidence>
<evidence type="ECO:0000256" key="1">
    <source>
        <dbReference type="ARBA" id="ARBA00004563"/>
    </source>
</evidence>
<dbReference type="EMBL" id="MW491758">
    <property type="protein sequence ID" value="UAU42892.1"/>
    <property type="molecule type" value="Viral_cRNA"/>
</dbReference>
<evidence type="ECO:0000313" key="12">
    <source>
        <dbReference type="EMBL" id="UAU42892.1"/>
    </source>
</evidence>
<comment type="subcellular location">
    <subcellularLocation>
        <location evidence="1">Virion membrane</location>
        <topology evidence="1">Single-pass type I membrane protein</topology>
    </subcellularLocation>
</comment>
<dbReference type="GeneID" id="80539704"/>
<evidence type="ECO:0000256" key="4">
    <source>
        <dbReference type="ARBA" id="ARBA00022844"/>
    </source>
</evidence>
<evidence type="ECO:0000256" key="7">
    <source>
        <dbReference type="ARBA" id="ARBA00023136"/>
    </source>
</evidence>
<name>A0AAE9BMT8_9RHAB</name>
<evidence type="ECO:0000256" key="5">
    <source>
        <dbReference type="ARBA" id="ARBA00022879"/>
    </source>
</evidence>
<dbReference type="Proteomes" id="UP000829835">
    <property type="component" value="Segment"/>
</dbReference>
<keyword evidence="2 9" id="KW-0812">Transmembrane</keyword>
<dbReference type="Pfam" id="PF24833">
    <property type="entry name" value="Rhabdo_glycop_CD"/>
    <property type="match status" value="1"/>
</dbReference>
<evidence type="ECO:0000256" key="2">
    <source>
        <dbReference type="ARBA" id="ARBA00022692"/>
    </source>
</evidence>
<evidence type="ECO:0000256" key="9">
    <source>
        <dbReference type="SAM" id="Phobius"/>
    </source>
</evidence>
<protein>
    <submittedName>
        <fullName evidence="12">Glycoprotein</fullName>
    </submittedName>
</protein>
<feature type="domain" description="Spike glycoprotein fusion" evidence="10">
    <location>
        <begin position="67"/>
        <end position="160"/>
    </location>
</feature>
<keyword evidence="13" id="KW-1185">Reference proteome</keyword>
<keyword evidence="3" id="KW-0732">Signal</keyword>
<keyword evidence="8" id="KW-0325">Glycoprotein</keyword>
<dbReference type="RefSeq" id="YP_010801027.1">
    <property type="nucleotide sequence ID" value="NC_076936.1"/>
</dbReference>
<sequence length="550" mass="64428">MKKTLVFALLWSIVATYEYIYFPTKLLTDFKPTKTEHLNCPYDIDDTEIENYVKIKGKILKQNLVNIDGLLCFKQKWTTKCEENFFGHQTYSHKIDHVSIDDIPSNYATKEEGESPPDVDCKWMSESKAEDTRTYCVPTQIKYDEMYNIGMNPTLGSFKCNKNVCRVDNYHLFKSNITDLDKGYQDIELTFSVDENKHVTEDSFVKSSSFPKMSLNGACIDFVTKNSKFDFKMILASGLLFEFNTQFDFGNSDKYSSNVHVLHNLDDLKKLLYKKGSNEVWSQYMFNENGKAKMRVGSDVTGTLKTLHQILVNLRVCQTNDYNRVKVPTLDFQRTITEMFVESKIDQLSCKKRLYEIMTENKISGADLGLLAQNHEGVGPVYHRYKNDITVALGKYERFYWSPSNSSLGYTQHGDKKEWINCKEWVPDEVNSEIKWCYNGIFKRGDKFYHPIFGGDDIEDLKIAFQEKDLRKVDHISLAMLDKERNKEKWIDYHKLETTYKFTGLEKINKWWESLSEYIKYSVYGIGVIISVYSLFKIFNRKKYNNRRFL</sequence>
<dbReference type="SUPFAM" id="SSF161008">
    <property type="entry name" value="Viral glycoprotein ectodomain-like"/>
    <property type="match status" value="2"/>
</dbReference>
<dbReference type="Pfam" id="PF00974">
    <property type="entry name" value="Rhabdo_glycop_FD"/>
    <property type="match status" value="1"/>
</dbReference>
<dbReference type="GO" id="GO:0055036">
    <property type="term" value="C:virion membrane"/>
    <property type="evidence" value="ECO:0007669"/>
    <property type="project" value="UniProtKB-SubCell"/>
</dbReference>
<organism evidence="12 13">
    <name type="scientific">Ouango virus</name>
    <dbReference type="NCBI Taxonomy" id="864692"/>
    <lineage>
        <taxon>Viruses</taxon>
        <taxon>Riboviria</taxon>
        <taxon>Orthornavirae</taxon>
        <taxon>Negarnaviricota</taxon>
        <taxon>Haploviricotina</taxon>
        <taxon>Monjiviricetes</taxon>
        <taxon>Mononegavirales</taxon>
        <taxon>Rhabdoviridae</taxon>
        <taxon>Alpharhabdovirinae</taxon>
        <taxon>Sunrhavirus</taxon>
        <taxon>Sunrhavirus ouango</taxon>
    </lineage>
</organism>
<feature type="transmembrane region" description="Helical" evidence="9">
    <location>
        <begin position="521"/>
        <end position="539"/>
    </location>
</feature>
<keyword evidence="7 9" id="KW-0472">Membrane</keyword>
<dbReference type="InterPro" id="IPR055447">
    <property type="entry name" value="Rhabdo_glycop_CD"/>
</dbReference>
<dbReference type="InterPro" id="IPR001903">
    <property type="entry name" value="Rhabdo_glycop_FD"/>
</dbReference>
<gene>
    <name evidence="12" type="primary">G</name>
</gene>
<keyword evidence="5" id="KW-0261">Viral envelope protein</keyword>
<reference evidence="12" key="1">
    <citation type="journal article" date="2021" name="Viruses">
        <title>Genome Characterization of Bird-Related Rhabdoviruses Circulating in Africa.</title>
        <authorList>
            <person name="Luo D.-S."/>
            <person name="Zhou Z.-J."/>
            <person name="Ge X.-Y."/>
            <person name="Bourhy H."/>
            <person name="Shi Z.-L."/>
            <person name="Grandadam M."/>
            <person name="Dacheux L."/>
        </authorList>
    </citation>
    <scope>NUCLEOTIDE SEQUENCE</scope>
    <source>
        <strain evidence="12">9718RCA</strain>
    </source>
</reference>
<evidence type="ECO:0000256" key="8">
    <source>
        <dbReference type="ARBA" id="ARBA00023180"/>
    </source>
</evidence>
<proteinExistence type="predicted"/>
<keyword evidence="4" id="KW-0946">Virion</keyword>
<reference evidence="12" key="2">
    <citation type="submission" date="2021-01" db="EMBL/GenBank/DDBJ databases">
        <authorList>
            <person name="Luo D."/>
            <person name="Zhou Z."/>
            <person name="Ge X."/>
            <person name="Shi Z."/>
            <person name="Bourhy H."/>
            <person name="Marc G."/>
            <person name="Dacheux L."/>
        </authorList>
    </citation>
    <scope>NUCLEOTIDE SEQUENCE</scope>
    <source>
        <strain evidence="12">9718RCA</strain>
    </source>
</reference>
<evidence type="ECO:0000259" key="11">
    <source>
        <dbReference type="Pfam" id="PF24833"/>
    </source>
</evidence>
<evidence type="ECO:0000256" key="6">
    <source>
        <dbReference type="ARBA" id="ARBA00022989"/>
    </source>
</evidence>
<feature type="domain" description="Spike glycoprotein G central" evidence="11">
    <location>
        <begin position="325"/>
        <end position="444"/>
    </location>
</feature>
<evidence type="ECO:0000256" key="3">
    <source>
        <dbReference type="ARBA" id="ARBA00022729"/>
    </source>
</evidence>
<keyword evidence="6 9" id="KW-1133">Transmembrane helix</keyword>
<dbReference type="GO" id="GO:0019031">
    <property type="term" value="C:viral envelope"/>
    <property type="evidence" value="ECO:0007669"/>
    <property type="project" value="UniProtKB-KW"/>
</dbReference>
<dbReference type="KEGG" id="vg:80539704"/>